<accession>A0A7Y0EYV4</accession>
<comment type="caution">
    <text evidence="1">The sequence shown here is derived from an EMBL/GenBank/DDBJ whole genome shotgun (WGS) entry which is preliminary data.</text>
</comment>
<name>A0A7Y0EYV4_9BIFI</name>
<evidence type="ECO:0000313" key="2">
    <source>
        <dbReference type="Proteomes" id="UP000543419"/>
    </source>
</evidence>
<organism evidence="1 2">
    <name type="scientific">Bifidobacterium olomucense</name>
    <dbReference type="NCBI Taxonomy" id="2675324"/>
    <lineage>
        <taxon>Bacteria</taxon>
        <taxon>Bacillati</taxon>
        <taxon>Actinomycetota</taxon>
        <taxon>Actinomycetes</taxon>
        <taxon>Bifidobacteriales</taxon>
        <taxon>Bifidobacteriaceae</taxon>
        <taxon>Bifidobacterium</taxon>
    </lineage>
</organism>
<evidence type="ECO:0000313" key="1">
    <source>
        <dbReference type="EMBL" id="NMM98930.1"/>
    </source>
</evidence>
<dbReference type="Proteomes" id="UP000543419">
    <property type="component" value="Unassembled WGS sequence"/>
</dbReference>
<dbReference type="AlphaFoldDB" id="A0A7Y0EYV4"/>
<gene>
    <name evidence="1" type="ORF">G1C97_1888</name>
</gene>
<dbReference type="EMBL" id="JAAIIG010000010">
    <property type="protein sequence ID" value="NMM98930.1"/>
    <property type="molecule type" value="Genomic_DNA"/>
</dbReference>
<sequence length="72" mass="8204">MSRVARDHSRTIGVRELLNQIASRYGLDAICWDSGVAHVHESRYLSKIVICARHHKSLSGSAMQERAKFQRL</sequence>
<reference evidence="1 2" key="1">
    <citation type="submission" date="2020-02" db="EMBL/GenBank/DDBJ databases">
        <title>Characterization of phylogenetic diversity of novel bifidobacterial species isolated in Czech ZOOs.</title>
        <authorList>
            <person name="Lugli G.A."/>
            <person name="Vera N.B."/>
            <person name="Ventura M."/>
        </authorList>
    </citation>
    <scope>NUCLEOTIDE SEQUENCE [LARGE SCALE GENOMIC DNA]</scope>
    <source>
        <strain evidence="1 2">DSM 109959</strain>
    </source>
</reference>
<keyword evidence="2" id="KW-1185">Reference proteome</keyword>
<protein>
    <submittedName>
        <fullName evidence="1">Uncharacterized protein</fullName>
    </submittedName>
</protein>
<proteinExistence type="predicted"/>